<evidence type="ECO:0000256" key="7">
    <source>
        <dbReference type="ARBA" id="ARBA00023065"/>
    </source>
</evidence>
<evidence type="ECO:0000256" key="10">
    <source>
        <dbReference type="SAM" id="Phobius"/>
    </source>
</evidence>
<comment type="subcellular location">
    <subcellularLocation>
        <location evidence="1">Cell membrane</location>
        <topology evidence="1">Multi-pass membrane protein</topology>
    </subcellularLocation>
</comment>
<proteinExistence type="predicted"/>
<feature type="transmembrane region" description="Helical" evidence="10">
    <location>
        <begin position="156"/>
        <end position="173"/>
    </location>
</feature>
<organism evidence="12 13">
    <name type="scientific">Alkalicoccus saliphilus</name>
    <dbReference type="NCBI Taxonomy" id="200989"/>
    <lineage>
        <taxon>Bacteria</taxon>
        <taxon>Bacillati</taxon>
        <taxon>Bacillota</taxon>
        <taxon>Bacilli</taxon>
        <taxon>Bacillales</taxon>
        <taxon>Bacillaceae</taxon>
        <taxon>Alkalicoccus</taxon>
    </lineage>
</organism>
<evidence type="ECO:0000256" key="3">
    <source>
        <dbReference type="ARBA" id="ARBA00022475"/>
    </source>
</evidence>
<evidence type="ECO:0000313" key="13">
    <source>
        <dbReference type="Proteomes" id="UP000240509"/>
    </source>
</evidence>
<comment type="caution">
    <text evidence="12">The sequence shown here is derived from an EMBL/GenBank/DDBJ whole genome shotgun (WGS) entry which is preliminary data.</text>
</comment>
<dbReference type="InterPro" id="IPR038770">
    <property type="entry name" value="Na+/solute_symporter_sf"/>
</dbReference>
<gene>
    <name evidence="12" type="ORF">C6Y45_05040</name>
</gene>
<keyword evidence="2" id="KW-0813">Transport</keyword>
<feature type="transmembrane region" description="Helical" evidence="10">
    <location>
        <begin position="33"/>
        <end position="50"/>
    </location>
</feature>
<dbReference type="InterPro" id="IPR018422">
    <property type="entry name" value="Cation/H_exchanger_CPA1"/>
</dbReference>
<evidence type="ECO:0000256" key="9">
    <source>
        <dbReference type="ARBA" id="ARBA00023201"/>
    </source>
</evidence>
<feature type="transmembrane region" description="Helical" evidence="10">
    <location>
        <begin position="6"/>
        <end position="21"/>
    </location>
</feature>
<keyword evidence="6" id="KW-0915">Sodium</keyword>
<keyword evidence="3" id="KW-1003">Cell membrane</keyword>
<feature type="transmembrane region" description="Helical" evidence="10">
    <location>
        <begin position="302"/>
        <end position="325"/>
    </location>
</feature>
<feature type="domain" description="Cation/H+ exchanger transmembrane" evidence="11">
    <location>
        <begin position="11"/>
        <end position="390"/>
    </location>
</feature>
<feature type="transmembrane region" description="Helical" evidence="10">
    <location>
        <begin position="239"/>
        <end position="256"/>
    </location>
</feature>
<evidence type="ECO:0000256" key="5">
    <source>
        <dbReference type="ARBA" id="ARBA00022989"/>
    </source>
</evidence>
<dbReference type="GO" id="GO:0098719">
    <property type="term" value="P:sodium ion import across plasma membrane"/>
    <property type="evidence" value="ECO:0007669"/>
    <property type="project" value="TreeGrafter"/>
</dbReference>
<reference evidence="12 13" key="1">
    <citation type="submission" date="2018-03" db="EMBL/GenBank/DDBJ databases">
        <title>Alkalicoccus saliphilus sp. nov., isolated from a mineral pool.</title>
        <authorList>
            <person name="Zhao B."/>
        </authorList>
    </citation>
    <scope>NUCLEOTIDE SEQUENCE [LARGE SCALE GENOMIC DNA]</scope>
    <source>
        <strain evidence="12 13">6AG</strain>
    </source>
</reference>
<keyword evidence="7" id="KW-0406">Ion transport</keyword>
<feature type="transmembrane region" description="Helical" evidence="10">
    <location>
        <begin position="337"/>
        <end position="354"/>
    </location>
</feature>
<dbReference type="InterPro" id="IPR006153">
    <property type="entry name" value="Cation/H_exchanger_TM"/>
</dbReference>
<feature type="transmembrane region" description="Helical" evidence="10">
    <location>
        <begin position="111"/>
        <end position="135"/>
    </location>
</feature>
<evidence type="ECO:0000256" key="8">
    <source>
        <dbReference type="ARBA" id="ARBA00023136"/>
    </source>
</evidence>
<keyword evidence="8 10" id="KW-0472">Membrane</keyword>
<keyword evidence="4 10" id="KW-0812">Transmembrane</keyword>
<evidence type="ECO:0000313" key="12">
    <source>
        <dbReference type="EMBL" id="PTL39684.1"/>
    </source>
</evidence>
<feature type="transmembrane region" description="Helical" evidence="10">
    <location>
        <begin position="277"/>
        <end position="296"/>
    </location>
</feature>
<dbReference type="EMBL" id="PZJJ01000005">
    <property type="protein sequence ID" value="PTL39684.1"/>
    <property type="molecule type" value="Genomic_DNA"/>
</dbReference>
<evidence type="ECO:0000256" key="4">
    <source>
        <dbReference type="ARBA" id="ARBA00022692"/>
    </source>
</evidence>
<dbReference type="GO" id="GO:0051453">
    <property type="term" value="P:regulation of intracellular pH"/>
    <property type="evidence" value="ECO:0007669"/>
    <property type="project" value="TreeGrafter"/>
</dbReference>
<name>A0A2T4U8F3_9BACI</name>
<dbReference type="Pfam" id="PF00999">
    <property type="entry name" value="Na_H_Exchanger"/>
    <property type="match status" value="1"/>
</dbReference>
<evidence type="ECO:0000256" key="1">
    <source>
        <dbReference type="ARBA" id="ARBA00004651"/>
    </source>
</evidence>
<dbReference type="GO" id="GO:0005886">
    <property type="term" value="C:plasma membrane"/>
    <property type="evidence" value="ECO:0007669"/>
    <property type="project" value="UniProtKB-SubCell"/>
</dbReference>
<feature type="transmembrane region" description="Helical" evidence="10">
    <location>
        <begin position="185"/>
        <end position="204"/>
    </location>
</feature>
<feature type="transmembrane region" description="Helical" evidence="10">
    <location>
        <begin position="81"/>
        <end position="105"/>
    </location>
</feature>
<dbReference type="Gene3D" id="1.20.1530.20">
    <property type="match status" value="1"/>
</dbReference>
<evidence type="ECO:0000259" key="11">
    <source>
        <dbReference type="Pfam" id="PF00999"/>
    </source>
</evidence>
<keyword evidence="13" id="KW-1185">Reference proteome</keyword>
<accession>A0A2T4U8F3</accession>
<feature type="transmembrane region" description="Helical" evidence="10">
    <location>
        <begin position="56"/>
        <end position="74"/>
    </location>
</feature>
<dbReference type="GO" id="GO:0015386">
    <property type="term" value="F:potassium:proton antiporter activity"/>
    <property type="evidence" value="ECO:0007669"/>
    <property type="project" value="TreeGrafter"/>
</dbReference>
<feature type="transmembrane region" description="Helical" evidence="10">
    <location>
        <begin position="366"/>
        <end position="386"/>
    </location>
</feature>
<protein>
    <submittedName>
        <fullName evidence="12">Sodium:proton antiporter</fullName>
    </submittedName>
</protein>
<evidence type="ECO:0000256" key="2">
    <source>
        <dbReference type="ARBA" id="ARBA00022448"/>
    </source>
</evidence>
<dbReference type="PANTHER" id="PTHR10110">
    <property type="entry name" value="SODIUM/HYDROGEN EXCHANGER"/>
    <property type="match status" value="1"/>
</dbReference>
<evidence type="ECO:0000256" key="6">
    <source>
        <dbReference type="ARBA" id="ARBA00023053"/>
    </source>
</evidence>
<dbReference type="AlphaFoldDB" id="A0A2T4U8F3"/>
<dbReference type="PANTHER" id="PTHR10110:SF86">
    <property type="entry name" value="SODIUM_HYDROGEN EXCHANGER 7"/>
    <property type="match status" value="1"/>
</dbReference>
<keyword evidence="9" id="KW-0739">Sodium transport</keyword>
<keyword evidence="5 10" id="KW-1133">Transmembrane helix</keyword>
<dbReference type="Proteomes" id="UP000240509">
    <property type="component" value="Unassembled WGS sequence"/>
</dbReference>
<dbReference type="GO" id="GO:0015385">
    <property type="term" value="F:sodium:proton antiporter activity"/>
    <property type="evidence" value="ECO:0007669"/>
    <property type="project" value="InterPro"/>
</dbReference>
<sequence length="402" mass="43778">MHMESLPYLILLFIGYLVYTLDHHKEDLPVPSILVIIGIFLSFIPFFSGVAITADILYEIFLPALLFTGAYQFSPARLKKYAAGITILGTAGLAATIFLSGWAIYLIMQPFAAVPLLAAFLIAAILTPTDPVSVMQILSQDLNDELVTTIVEGESLLNDGTSVVAFAFLFSWYTGSTPGMMEGTVQFAVVSGGGILVGLAGGWLFSRAVHVTHERYYQIMLSIVVAYTVFYTAEFVQVSGVLAVVFAGLVLSSTFSRSAKERHFREALDGFWKVVEVSFLSILFLMIGIAASSYLFHEYWLLAAAIFVVLLALRTAVVSTCSAVLPPIESINWKEQLLISISGVKGVVSVYLILKLESLASAEMDILLSISFSAVILSLLLQSIAIHPAAIKLKKRNQPRTL</sequence>